<accession>A0A1V1NV40</accession>
<name>A0A1V1NV40_9BACT</name>
<dbReference type="GO" id="GO:0005509">
    <property type="term" value="F:calcium ion binding"/>
    <property type="evidence" value="ECO:0007669"/>
    <property type="project" value="InterPro"/>
</dbReference>
<dbReference type="Gene3D" id="2.120.10.30">
    <property type="entry name" value="TolB, C-terminal domain"/>
    <property type="match status" value="2"/>
</dbReference>
<dbReference type="GO" id="GO:0007156">
    <property type="term" value="P:homophilic cell adhesion via plasma membrane adhesion molecules"/>
    <property type="evidence" value="ECO:0007669"/>
    <property type="project" value="InterPro"/>
</dbReference>
<comment type="caution">
    <text evidence="4">The sequence shown here is derived from an EMBL/GenBank/DDBJ whole genome shotgun (WGS) entry which is preliminary data.</text>
</comment>
<dbReference type="PROSITE" id="PS50268">
    <property type="entry name" value="CADHERIN_2"/>
    <property type="match status" value="2"/>
</dbReference>
<sequence>FTSSGVFEYSIGTSGTSGDPPDQFTMPYAICLDSDGNLYVAEHSDRIQVYNNNAQASVTLSASTSYTPLVSDTSITFGGSGGNRTIDISPAAEQSGTVSITVTATDGDLTATTSFQLTVTNVNDLPVISSISNYTTAEDMTIDSITFTASDAESGTCGLTVTIASSDPSLITDITYDCNADNYTLTINPENNQNGLATITVTVTDAGGITAASSFDLSVTSINDLPVITSDSSLTMNEDDSLSITLTATDVETADCSMDFTYTSSDTTLLSLENISSNCSSGIYYLSLTPTANQSGSLTITIEVTDSDGITATQSISLTVTEINDLPTISSISDQTILEDIATGIISLTATDIETDANSLTLTMASSNQTLIPDEYLIYLSNAGQYSIVATPASNQYGTAIISLTITDAGGLMASTSFTLTVTDVDDSIYMWSNNQAANVVLGQSNFNTNSSGTSSTQLAQGTGASVDMATGKLFISDRYNHRVLRFSSTDAAINGAAAEAVLGQADFNSGTANRGGSVAANT</sequence>
<feature type="domain" description="Cadherin" evidence="3">
    <location>
        <begin position="228"/>
        <end position="329"/>
    </location>
</feature>
<evidence type="ECO:0000259" key="3">
    <source>
        <dbReference type="PROSITE" id="PS50268"/>
    </source>
</evidence>
<dbReference type="Gene3D" id="2.60.40.10">
    <property type="entry name" value="Immunoglobulins"/>
    <property type="match status" value="2"/>
</dbReference>
<dbReference type="InterPro" id="IPR001258">
    <property type="entry name" value="NHL_repeat"/>
</dbReference>
<dbReference type="SUPFAM" id="SSF49313">
    <property type="entry name" value="Cadherin-like"/>
    <property type="match status" value="2"/>
</dbReference>
<feature type="non-terminal residue" evidence="4">
    <location>
        <position position="523"/>
    </location>
</feature>
<evidence type="ECO:0000313" key="4">
    <source>
        <dbReference type="EMBL" id="ETR66421.1"/>
    </source>
</evidence>
<evidence type="ECO:0000256" key="2">
    <source>
        <dbReference type="PROSITE-ProRule" id="PRU00504"/>
    </source>
</evidence>
<organism evidence="4 5">
    <name type="scientific">Candidatus Magnetoglobus multicellularis str. Araruama</name>
    <dbReference type="NCBI Taxonomy" id="890399"/>
    <lineage>
        <taxon>Bacteria</taxon>
        <taxon>Pseudomonadati</taxon>
        <taxon>Thermodesulfobacteriota</taxon>
        <taxon>Desulfobacteria</taxon>
        <taxon>Desulfobacterales</taxon>
        <taxon>Desulfobacteraceae</taxon>
        <taxon>Candidatus Magnetoglobus</taxon>
    </lineage>
</organism>
<proteinExistence type="predicted"/>
<dbReference type="InterPro" id="IPR006644">
    <property type="entry name" value="Cadg"/>
</dbReference>
<dbReference type="InterPro" id="IPR011042">
    <property type="entry name" value="6-blade_b-propeller_TolB-like"/>
</dbReference>
<dbReference type="InterPro" id="IPR015919">
    <property type="entry name" value="Cadherin-like_sf"/>
</dbReference>
<reference evidence="5" key="1">
    <citation type="submission" date="2012-11" db="EMBL/GenBank/DDBJ databases">
        <authorList>
            <person name="Lucero-Rivera Y.E."/>
            <person name="Tovar-Ramirez D."/>
        </authorList>
    </citation>
    <scope>NUCLEOTIDE SEQUENCE [LARGE SCALE GENOMIC DNA]</scope>
    <source>
        <strain evidence="5">Araruama</strain>
    </source>
</reference>
<dbReference type="Proteomes" id="UP000189670">
    <property type="component" value="Unassembled WGS sequence"/>
</dbReference>
<feature type="domain" description="Cadherin" evidence="3">
    <location>
        <begin position="80"/>
        <end position="228"/>
    </location>
</feature>
<dbReference type="Pfam" id="PF17963">
    <property type="entry name" value="Big_9"/>
    <property type="match status" value="3"/>
</dbReference>
<dbReference type="SMART" id="SM00736">
    <property type="entry name" value="CADG"/>
    <property type="match status" value="2"/>
</dbReference>
<evidence type="ECO:0000313" key="5">
    <source>
        <dbReference type="Proteomes" id="UP000189670"/>
    </source>
</evidence>
<gene>
    <name evidence="4" type="ORF">OMM_12817</name>
</gene>
<dbReference type="PROSITE" id="PS51125">
    <property type="entry name" value="NHL"/>
    <property type="match status" value="1"/>
</dbReference>
<evidence type="ECO:0000256" key="1">
    <source>
        <dbReference type="ARBA" id="ARBA00022737"/>
    </source>
</evidence>
<dbReference type="GO" id="GO:0016020">
    <property type="term" value="C:membrane"/>
    <property type="evidence" value="ECO:0007669"/>
    <property type="project" value="InterPro"/>
</dbReference>
<protein>
    <recommendedName>
        <fullName evidence="3">Cadherin domain-containing protein</fullName>
    </recommendedName>
</protein>
<feature type="repeat" description="NHL" evidence="2">
    <location>
        <begin position="11"/>
        <end position="53"/>
    </location>
</feature>
<dbReference type="NCBIfam" id="NF012211">
    <property type="entry name" value="tand_rpt_95"/>
    <property type="match status" value="2"/>
</dbReference>
<feature type="non-terminal residue" evidence="4">
    <location>
        <position position="1"/>
    </location>
</feature>
<dbReference type="InterPro" id="IPR013783">
    <property type="entry name" value="Ig-like_fold"/>
</dbReference>
<dbReference type="SUPFAM" id="SSF63829">
    <property type="entry name" value="Calcium-dependent phosphotriesterase"/>
    <property type="match status" value="1"/>
</dbReference>
<dbReference type="AlphaFoldDB" id="A0A1V1NV40"/>
<dbReference type="EMBL" id="ATBP01001996">
    <property type="protein sequence ID" value="ETR66421.1"/>
    <property type="molecule type" value="Genomic_DNA"/>
</dbReference>
<dbReference type="InterPro" id="IPR002126">
    <property type="entry name" value="Cadherin-like_dom"/>
</dbReference>
<keyword evidence="1" id="KW-0677">Repeat</keyword>